<dbReference type="PROSITE" id="PS50893">
    <property type="entry name" value="ABC_TRANSPORTER_2"/>
    <property type="match status" value="2"/>
</dbReference>
<dbReference type="EMBL" id="CP133594">
    <property type="protein sequence ID" value="WMW21378.1"/>
    <property type="molecule type" value="Genomic_DNA"/>
</dbReference>
<dbReference type="GeneID" id="84230108"/>
<dbReference type="KEGG" id="mmav:RE476_08165"/>
<dbReference type="Proteomes" id="UP001183006">
    <property type="component" value="Chromosome"/>
</dbReference>
<proteinExistence type="predicted"/>
<evidence type="ECO:0000256" key="2">
    <source>
        <dbReference type="ARBA" id="ARBA00022840"/>
    </source>
</evidence>
<evidence type="ECO:0000259" key="3">
    <source>
        <dbReference type="PROSITE" id="PS50893"/>
    </source>
</evidence>
<keyword evidence="5" id="KW-1185">Reference proteome</keyword>
<feature type="domain" description="ABC transporter" evidence="3">
    <location>
        <begin position="2"/>
        <end position="254"/>
    </location>
</feature>
<dbReference type="PANTHER" id="PTHR42764">
    <property type="entry name" value="PHOSPHONATES UTILIZATION ATP-BINDING PROTEIN PHNK-RELATED"/>
    <property type="match status" value="1"/>
</dbReference>
<dbReference type="SMART" id="SM00382">
    <property type="entry name" value="AAA"/>
    <property type="match status" value="2"/>
</dbReference>
<dbReference type="InterPro" id="IPR027417">
    <property type="entry name" value="P-loop_NTPase"/>
</dbReference>
<evidence type="ECO:0000256" key="1">
    <source>
        <dbReference type="ARBA" id="ARBA00022741"/>
    </source>
</evidence>
<evidence type="ECO:0000313" key="4">
    <source>
        <dbReference type="EMBL" id="WMW21378.1"/>
    </source>
</evidence>
<dbReference type="PANTHER" id="PTHR42764:SF1">
    <property type="entry name" value="PHOSPHONATES UTILIZATION ATP-BINDING PROTEIN PHNK-RELATED"/>
    <property type="match status" value="1"/>
</dbReference>
<dbReference type="InterPro" id="IPR017871">
    <property type="entry name" value="ABC_transporter-like_CS"/>
</dbReference>
<gene>
    <name evidence="4" type="ORF">RE476_08165</name>
</gene>
<feature type="domain" description="ABC transporter" evidence="3">
    <location>
        <begin position="265"/>
        <end position="564"/>
    </location>
</feature>
<keyword evidence="2 4" id="KW-0067">ATP-binding</keyword>
<name>A0AA51YIB7_9EURY</name>
<dbReference type="GO" id="GO:0019700">
    <property type="term" value="P:organic phosphonate catabolic process"/>
    <property type="evidence" value="ECO:0007669"/>
    <property type="project" value="TreeGrafter"/>
</dbReference>
<keyword evidence="1" id="KW-0547">Nucleotide-binding</keyword>
<organism evidence="4 5">
    <name type="scientific">Methanolobus mangrovi</name>
    <dbReference type="NCBI Taxonomy" id="3072977"/>
    <lineage>
        <taxon>Archaea</taxon>
        <taxon>Methanobacteriati</taxon>
        <taxon>Methanobacteriota</taxon>
        <taxon>Stenosarchaea group</taxon>
        <taxon>Methanomicrobia</taxon>
        <taxon>Methanosarcinales</taxon>
        <taxon>Methanosarcinaceae</taxon>
        <taxon>Methanolobus</taxon>
    </lineage>
</organism>
<dbReference type="InterPro" id="IPR003593">
    <property type="entry name" value="AAA+_ATPase"/>
</dbReference>
<dbReference type="Pfam" id="PF00005">
    <property type="entry name" value="ABC_tran"/>
    <property type="match status" value="2"/>
</dbReference>
<dbReference type="RefSeq" id="WP_309307164.1">
    <property type="nucleotide sequence ID" value="NZ_CP133594.1"/>
</dbReference>
<evidence type="ECO:0000313" key="5">
    <source>
        <dbReference type="Proteomes" id="UP001183006"/>
    </source>
</evidence>
<dbReference type="InterPro" id="IPR003439">
    <property type="entry name" value="ABC_transporter-like_ATP-bd"/>
</dbReference>
<dbReference type="Gene3D" id="3.40.50.300">
    <property type="entry name" value="P-loop containing nucleotide triphosphate hydrolases"/>
    <property type="match status" value="2"/>
</dbReference>
<dbReference type="SUPFAM" id="SSF52540">
    <property type="entry name" value="P-loop containing nucleoside triphosphate hydrolases"/>
    <property type="match status" value="2"/>
</dbReference>
<reference evidence="4" key="1">
    <citation type="submission" date="2023-08" db="EMBL/GenBank/DDBJ databases">
        <title>Methanolobus mangrovi sp. nov. and Methanolobus sediminis sp. nov, two novel methylotrophic methanogens isolated from mangrove sediments in China.</title>
        <authorList>
            <person name="Zhou J."/>
        </authorList>
    </citation>
    <scope>NUCLEOTIDE SEQUENCE</scope>
    <source>
        <strain evidence="4">FTZ2</strain>
    </source>
</reference>
<accession>A0AA51YIB7</accession>
<dbReference type="GO" id="GO:0016887">
    <property type="term" value="F:ATP hydrolysis activity"/>
    <property type="evidence" value="ECO:0007669"/>
    <property type="project" value="InterPro"/>
</dbReference>
<dbReference type="PROSITE" id="PS00211">
    <property type="entry name" value="ABC_TRANSPORTER_1"/>
    <property type="match status" value="1"/>
</dbReference>
<protein>
    <submittedName>
        <fullName evidence="4">ATP-binding cassette domain-containing protein</fullName>
    </submittedName>
</protein>
<dbReference type="GO" id="GO:0005524">
    <property type="term" value="F:ATP binding"/>
    <property type="evidence" value="ECO:0007669"/>
    <property type="project" value="UniProtKB-KW"/>
</dbReference>
<sequence>MLEVCNIVKEYEFNNEKRRILDNISFNVADGEILGITGKSGSGKTTILKILRGIEDFDSGFFELDGEKIEPNAGKDKQKFLACTSAIHLQRNFGLWNGPAIENIIRKLNFQIEGHEGLPEPDDDLNYDELYEEAMYYMRLVGLEHKARHSANLLSGGEKQRLILARQLAAKPRLLLLDEPVTMTGPDTKQDMLDLIKNIKTELNIPIIVVSHLPEVHLYLADRVAYLEEGKIIEIGEAEKVLKHFLKDIEEQVPLTDKADGRPIIKVTGLSNRFVLLRVGEVLKFEDISLEINKGEITAFIGPSGAGKTTLLKMIAGLRAPKEGDISYLHDGNWMNIIEFTLQRMDLRRKMSIMHQEFTLSPHSTIRDQMAFKLRLKGERSLDYARKKAIELGISDEALDTLYKITEVNEDEKDKALKELNLSIDIYSKLFPLITRENVDEHAVEVFEALDLPLSILDKTPYQISGGEHVRAYIALALVSRPEILILDEPFGDLDPVTLRDVTNSLKRINQTFGTSIIFVSHHMDFVREAAHRAILIDNAKIIMDGKPDQVCGKLVEMSHAKYLDHDISELVDN</sequence>
<dbReference type="AlphaFoldDB" id="A0AA51YIB7"/>